<dbReference type="InterPro" id="IPR040014">
    <property type="entry name" value="CIR1"/>
</dbReference>
<dbReference type="AlphaFoldDB" id="A0A0V1GHZ4"/>
<dbReference type="OrthoDB" id="6253837at2759"/>
<dbReference type="Proteomes" id="UP000055024">
    <property type="component" value="Unassembled WGS sequence"/>
</dbReference>
<dbReference type="PANTHER" id="PTHR13151:SF2">
    <property type="entry name" value="COREPRESSOR INTERACTING WITH RBPJ 1"/>
    <property type="match status" value="1"/>
</dbReference>
<reference evidence="1 2" key="1">
    <citation type="submission" date="2015-01" db="EMBL/GenBank/DDBJ databases">
        <title>Evolution of Trichinella species and genotypes.</title>
        <authorList>
            <person name="Korhonen P.K."/>
            <person name="Edoardo P."/>
            <person name="Giuseppe L.R."/>
            <person name="Gasser R.B."/>
        </authorList>
    </citation>
    <scope>NUCLEOTIDE SEQUENCE [LARGE SCALE GENOMIC DNA]</scope>
    <source>
        <strain evidence="1">ISS1029</strain>
    </source>
</reference>
<proteinExistence type="predicted"/>
<keyword evidence="2" id="KW-1185">Reference proteome</keyword>
<evidence type="ECO:0000313" key="1">
    <source>
        <dbReference type="EMBL" id="KRY97853.1"/>
    </source>
</evidence>
<dbReference type="GO" id="GO:0003714">
    <property type="term" value="F:transcription corepressor activity"/>
    <property type="evidence" value="ECO:0007669"/>
    <property type="project" value="InterPro"/>
</dbReference>
<sequence>MLPVNRIWAKGNVTIRDQPFGIQVRNVRCLKCHIWGHINTDRECPLFNGLF</sequence>
<dbReference type="PANTHER" id="PTHR13151">
    <property type="entry name" value="CBF1 INTERACTING COREPRESSOR CIR"/>
    <property type="match status" value="1"/>
</dbReference>
<gene>
    <name evidence="1" type="primary">Cir1</name>
    <name evidence="1" type="ORF">T11_11822</name>
</gene>
<accession>A0A0V1GHZ4</accession>
<protein>
    <submittedName>
        <fullName evidence="1">Corepressor interacting with RBPJ 1</fullName>
    </submittedName>
</protein>
<name>A0A0V1GHZ4_9BILA</name>
<organism evidence="1 2">
    <name type="scientific">Trichinella zimbabwensis</name>
    <dbReference type="NCBI Taxonomy" id="268475"/>
    <lineage>
        <taxon>Eukaryota</taxon>
        <taxon>Metazoa</taxon>
        <taxon>Ecdysozoa</taxon>
        <taxon>Nematoda</taxon>
        <taxon>Enoplea</taxon>
        <taxon>Dorylaimia</taxon>
        <taxon>Trichinellida</taxon>
        <taxon>Trichinellidae</taxon>
        <taxon>Trichinella</taxon>
    </lineage>
</organism>
<evidence type="ECO:0000313" key="2">
    <source>
        <dbReference type="Proteomes" id="UP000055024"/>
    </source>
</evidence>
<dbReference type="EMBL" id="JYDP01001745">
    <property type="protein sequence ID" value="KRY97853.1"/>
    <property type="molecule type" value="Genomic_DNA"/>
</dbReference>
<dbReference type="STRING" id="268475.A0A0V1GHZ4"/>
<comment type="caution">
    <text evidence="1">The sequence shown here is derived from an EMBL/GenBank/DDBJ whole genome shotgun (WGS) entry which is preliminary data.</text>
</comment>
<dbReference type="GO" id="GO:0005634">
    <property type="term" value="C:nucleus"/>
    <property type="evidence" value="ECO:0007669"/>
    <property type="project" value="TreeGrafter"/>
</dbReference>